<feature type="non-terminal residue" evidence="2">
    <location>
        <position position="184"/>
    </location>
</feature>
<evidence type="ECO:0000313" key="3">
    <source>
        <dbReference type="Proteomes" id="UP000023152"/>
    </source>
</evidence>
<evidence type="ECO:0000313" key="2">
    <source>
        <dbReference type="EMBL" id="ETO25462.1"/>
    </source>
</evidence>
<feature type="compositionally biased region" description="Low complexity" evidence="1">
    <location>
        <begin position="122"/>
        <end position="151"/>
    </location>
</feature>
<keyword evidence="3" id="KW-1185">Reference proteome</keyword>
<feature type="compositionally biased region" description="Basic and acidic residues" evidence="1">
    <location>
        <begin position="104"/>
        <end position="118"/>
    </location>
</feature>
<feature type="compositionally biased region" description="Polar residues" evidence="1">
    <location>
        <begin position="30"/>
        <end position="49"/>
    </location>
</feature>
<dbReference type="Proteomes" id="UP000023152">
    <property type="component" value="Unassembled WGS sequence"/>
</dbReference>
<sequence length="184" mass="20145">MYALHSYVKNQQMQQQLERNNKLTKGDKNYLSSPFDSRSSNSTDGNTFMSLSSSPLSPASSSSSLSSSANANDSDEQSGRFSKDCDNQNVTIIDDSNTNSTQEMKTETNNDKQLKNAKDPITTTTTPKSTPKTTTQTTTPTTPNHTTPSQNKTDDTKKTLSKTSKAYKNIPSAVQKIMNDALIQ</sequence>
<gene>
    <name evidence="2" type="ORF">RFI_11675</name>
</gene>
<evidence type="ECO:0000256" key="1">
    <source>
        <dbReference type="SAM" id="MobiDB-lite"/>
    </source>
</evidence>
<feature type="region of interest" description="Disordered" evidence="1">
    <location>
        <begin position="23"/>
        <end position="167"/>
    </location>
</feature>
<feature type="compositionally biased region" description="Low complexity" evidence="1">
    <location>
        <begin position="50"/>
        <end position="72"/>
    </location>
</feature>
<organism evidence="2 3">
    <name type="scientific">Reticulomyxa filosa</name>
    <dbReference type="NCBI Taxonomy" id="46433"/>
    <lineage>
        <taxon>Eukaryota</taxon>
        <taxon>Sar</taxon>
        <taxon>Rhizaria</taxon>
        <taxon>Retaria</taxon>
        <taxon>Foraminifera</taxon>
        <taxon>Monothalamids</taxon>
        <taxon>Reticulomyxidae</taxon>
        <taxon>Reticulomyxa</taxon>
    </lineage>
</organism>
<proteinExistence type="predicted"/>
<feature type="compositionally biased region" description="Polar residues" evidence="1">
    <location>
        <begin position="87"/>
        <end position="103"/>
    </location>
</feature>
<name>X6NJE1_RETFI</name>
<protein>
    <submittedName>
        <fullName evidence="2">Uncharacterized protein</fullName>
    </submittedName>
</protein>
<comment type="caution">
    <text evidence="2">The sequence shown here is derived from an EMBL/GenBank/DDBJ whole genome shotgun (WGS) entry which is preliminary data.</text>
</comment>
<dbReference type="AlphaFoldDB" id="X6NJE1"/>
<dbReference type="EMBL" id="ASPP01008509">
    <property type="protein sequence ID" value="ETO25462.1"/>
    <property type="molecule type" value="Genomic_DNA"/>
</dbReference>
<accession>X6NJE1</accession>
<feature type="compositionally biased region" description="Basic and acidic residues" evidence="1">
    <location>
        <begin position="77"/>
        <end position="86"/>
    </location>
</feature>
<reference evidence="2 3" key="1">
    <citation type="journal article" date="2013" name="Curr. Biol.">
        <title>The Genome of the Foraminiferan Reticulomyxa filosa.</title>
        <authorList>
            <person name="Glockner G."/>
            <person name="Hulsmann N."/>
            <person name="Schleicher M."/>
            <person name="Noegel A.A."/>
            <person name="Eichinger L."/>
            <person name="Gallinger C."/>
            <person name="Pawlowski J."/>
            <person name="Sierra R."/>
            <person name="Euteneuer U."/>
            <person name="Pillet L."/>
            <person name="Moustafa A."/>
            <person name="Platzer M."/>
            <person name="Groth M."/>
            <person name="Szafranski K."/>
            <person name="Schliwa M."/>
        </authorList>
    </citation>
    <scope>NUCLEOTIDE SEQUENCE [LARGE SCALE GENOMIC DNA]</scope>
</reference>